<sequence length="71" mass="7658">MVTAVATELVTIANNINALTKLYKSFAKEPKLLLKLNNVSTAFSKRRQDDVDADIPAKHVKVEPDSGSSSG</sequence>
<evidence type="ECO:0000313" key="1">
    <source>
        <dbReference type="EMBL" id="RYP05756.1"/>
    </source>
</evidence>
<keyword evidence="2" id="KW-1185">Reference proteome</keyword>
<dbReference type="EMBL" id="QJNU01000157">
    <property type="protein sequence ID" value="RYP05756.1"/>
    <property type="molecule type" value="Genomic_DNA"/>
</dbReference>
<reference evidence="1 2" key="1">
    <citation type="submission" date="2018-06" db="EMBL/GenBank/DDBJ databases">
        <title>Complete Genomes of Monosporascus.</title>
        <authorList>
            <person name="Robinson A.J."/>
            <person name="Natvig D.O."/>
        </authorList>
    </citation>
    <scope>NUCLEOTIDE SEQUENCE [LARGE SCALE GENOMIC DNA]</scope>
    <source>
        <strain evidence="1 2">CBS 110550</strain>
    </source>
</reference>
<gene>
    <name evidence="1" type="ORF">DL764_003573</name>
</gene>
<name>A0A4Q4TFY8_9PEZI</name>
<dbReference type="AlphaFoldDB" id="A0A4Q4TFY8"/>
<comment type="caution">
    <text evidence="1">The sequence shown here is derived from an EMBL/GenBank/DDBJ whole genome shotgun (WGS) entry which is preliminary data.</text>
</comment>
<accession>A0A4Q4TFY8</accession>
<dbReference type="Proteomes" id="UP000293360">
    <property type="component" value="Unassembled WGS sequence"/>
</dbReference>
<protein>
    <submittedName>
        <fullName evidence="1">Uncharacterized protein</fullName>
    </submittedName>
</protein>
<proteinExistence type="predicted"/>
<organism evidence="1 2">
    <name type="scientific">Monosporascus ibericus</name>
    <dbReference type="NCBI Taxonomy" id="155417"/>
    <lineage>
        <taxon>Eukaryota</taxon>
        <taxon>Fungi</taxon>
        <taxon>Dikarya</taxon>
        <taxon>Ascomycota</taxon>
        <taxon>Pezizomycotina</taxon>
        <taxon>Sordariomycetes</taxon>
        <taxon>Xylariomycetidae</taxon>
        <taxon>Xylariales</taxon>
        <taxon>Xylariales incertae sedis</taxon>
        <taxon>Monosporascus</taxon>
    </lineage>
</organism>
<dbReference type="OrthoDB" id="10312463at2759"/>
<evidence type="ECO:0000313" key="2">
    <source>
        <dbReference type="Proteomes" id="UP000293360"/>
    </source>
</evidence>